<evidence type="ECO:0000256" key="4">
    <source>
        <dbReference type="ARBA" id="ARBA00023002"/>
    </source>
</evidence>
<organism evidence="6 7">
    <name type="scientific">Roseicella aquatilis</name>
    <dbReference type="NCBI Taxonomy" id="2527868"/>
    <lineage>
        <taxon>Bacteria</taxon>
        <taxon>Pseudomonadati</taxon>
        <taxon>Pseudomonadota</taxon>
        <taxon>Alphaproteobacteria</taxon>
        <taxon>Acetobacterales</taxon>
        <taxon>Roseomonadaceae</taxon>
        <taxon>Roseicella</taxon>
    </lineage>
</organism>
<dbReference type="RefSeq" id="WP_132294990.1">
    <property type="nucleotide sequence ID" value="NZ_SKBM01000029.1"/>
</dbReference>
<sequence>MPLLDLVKGRLSLPVIGSPLFIISVPDLVVAQCTSGIIGSMPSLNARPVEQFEEWVIEIKERLAAHDARHPDRPAAPFAINLIVHKSNDRLEQDLAICVKHRVPLIITSLGARPEVNQAVHSYGGFVLHDVINQRFAHSAIDKGADGLVLVAAGAGGHAGALSPFGFLQETRAWFDGPIALSGAIAHGASILAAEALGADFAYIGSAFIATEEARAVPEQRQMIVDSGAEDIVYTNLITGVHGNYLKPSLRRAGLDPDNLPTSDPSAMSFGSDRSKRRWKDIWGSGQGIGTVREVLPAAALVDRFRREYAAARARLGSRSPLVNPAWEAVLEAAAAAE</sequence>
<comment type="caution">
    <text evidence="6">The sequence shown here is derived from an EMBL/GenBank/DDBJ whole genome shotgun (WGS) entry which is preliminary data.</text>
</comment>
<keyword evidence="7" id="KW-1185">Reference proteome</keyword>
<accession>A0A4R4D4U4</accession>
<keyword evidence="2" id="KW-0285">Flavoprotein</keyword>
<dbReference type="AlphaFoldDB" id="A0A4R4D4U4"/>
<dbReference type="FunFam" id="3.20.20.70:FF:000210">
    <property type="entry name" value="2-nitropropane dioxygenase"/>
    <property type="match status" value="1"/>
</dbReference>
<dbReference type="InterPro" id="IPR004136">
    <property type="entry name" value="NMO"/>
</dbReference>
<dbReference type="Gene3D" id="3.20.20.70">
    <property type="entry name" value="Aldolase class I"/>
    <property type="match status" value="1"/>
</dbReference>
<comment type="similarity">
    <text evidence="1">Belongs to the nitronate monooxygenase family. NMO class I subfamily.</text>
</comment>
<dbReference type="OrthoDB" id="9778912at2"/>
<dbReference type="GO" id="GO:0018580">
    <property type="term" value="F:nitronate monooxygenase activity"/>
    <property type="evidence" value="ECO:0007669"/>
    <property type="project" value="InterPro"/>
</dbReference>
<protein>
    <submittedName>
        <fullName evidence="6">Nitronate monooxygenase</fullName>
    </submittedName>
</protein>
<evidence type="ECO:0000313" key="7">
    <source>
        <dbReference type="Proteomes" id="UP000295023"/>
    </source>
</evidence>
<dbReference type="InterPro" id="IPR013785">
    <property type="entry name" value="Aldolase_TIM"/>
</dbReference>
<dbReference type="SUPFAM" id="SSF51412">
    <property type="entry name" value="Inosine monophosphate dehydrogenase (IMPDH)"/>
    <property type="match status" value="1"/>
</dbReference>
<proteinExistence type="inferred from homology"/>
<evidence type="ECO:0000313" key="6">
    <source>
        <dbReference type="EMBL" id="TCZ55096.1"/>
    </source>
</evidence>
<dbReference type="Pfam" id="PF03060">
    <property type="entry name" value="NMO"/>
    <property type="match status" value="1"/>
</dbReference>
<keyword evidence="5 6" id="KW-0503">Monooxygenase</keyword>
<keyword evidence="4" id="KW-0560">Oxidoreductase</keyword>
<reference evidence="6 7" key="1">
    <citation type="submission" date="2019-03" db="EMBL/GenBank/DDBJ databases">
        <title>Paracraurococcus aquatilis NE82 genome sequence.</title>
        <authorList>
            <person name="Zhao Y."/>
            <person name="Du Z."/>
        </authorList>
    </citation>
    <scope>NUCLEOTIDE SEQUENCE [LARGE SCALE GENOMIC DNA]</scope>
    <source>
        <strain evidence="6 7">NE82</strain>
    </source>
</reference>
<keyword evidence="3" id="KW-0288">FMN</keyword>
<dbReference type="PANTHER" id="PTHR42747:SF4">
    <property type="entry name" value="BLR1330 PROTEIN"/>
    <property type="match status" value="1"/>
</dbReference>
<name>A0A4R4D4U4_9PROT</name>
<gene>
    <name evidence="6" type="ORF">EXY23_22330</name>
</gene>
<evidence type="ECO:0000256" key="2">
    <source>
        <dbReference type="ARBA" id="ARBA00022630"/>
    </source>
</evidence>
<evidence type="ECO:0000256" key="5">
    <source>
        <dbReference type="ARBA" id="ARBA00023033"/>
    </source>
</evidence>
<dbReference type="PANTHER" id="PTHR42747">
    <property type="entry name" value="NITRONATE MONOOXYGENASE-RELATED"/>
    <property type="match status" value="1"/>
</dbReference>
<dbReference type="CDD" id="cd04730">
    <property type="entry name" value="NPD_like"/>
    <property type="match status" value="1"/>
</dbReference>
<dbReference type="EMBL" id="SKBM01000029">
    <property type="protein sequence ID" value="TCZ55096.1"/>
    <property type="molecule type" value="Genomic_DNA"/>
</dbReference>
<dbReference type="Proteomes" id="UP000295023">
    <property type="component" value="Unassembled WGS sequence"/>
</dbReference>
<evidence type="ECO:0000256" key="3">
    <source>
        <dbReference type="ARBA" id="ARBA00022643"/>
    </source>
</evidence>
<evidence type="ECO:0000256" key="1">
    <source>
        <dbReference type="ARBA" id="ARBA00009881"/>
    </source>
</evidence>